<dbReference type="EMBL" id="CP031423">
    <property type="protein sequence ID" value="AZS37375.1"/>
    <property type="molecule type" value="Genomic_DNA"/>
</dbReference>
<dbReference type="KEGG" id="mlv:CVS47_02011"/>
<dbReference type="NCBIfam" id="TIGR04029">
    <property type="entry name" value="CMD_Avi_7170"/>
    <property type="match status" value="1"/>
</dbReference>
<protein>
    <recommendedName>
        <fullName evidence="3">CMD domain protein</fullName>
    </recommendedName>
</protein>
<keyword evidence="2" id="KW-1185">Reference proteome</keyword>
<reference evidence="1 2" key="1">
    <citation type="submission" date="2018-08" db="EMBL/GenBank/DDBJ databases">
        <title>Microbacterium lemovicicum sp. nov., a bacterium isolated from a natural uranium-rich soil.</title>
        <authorList>
            <person name="ORTET P."/>
        </authorList>
    </citation>
    <scope>NUCLEOTIDE SEQUENCE [LARGE SCALE GENOMIC DNA]</scope>
    <source>
        <strain evidence="1 2">Viu22</strain>
    </source>
</reference>
<dbReference type="InterPro" id="IPR029032">
    <property type="entry name" value="AhpD-like"/>
</dbReference>
<evidence type="ECO:0000313" key="1">
    <source>
        <dbReference type="EMBL" id="AZS37375.1"/>
    </source>
</evidence>
<dbReference type="Proteomes" id="UP000276888">
    <property type="component" value="Chromosome"/>
</dbReference>
<dbReference type="OrthoDB" id="8718286at2"/>
<evidence type="ECO:0008006" key="3">
    <source>
        <dbReference type="Google" id="ProtNLM"/>
    </source>
</evidence>
<dbReference type="SUPFAM" id="SSF69118">
    <property type="entry name" value="AhpD-like"/>
    <property type="match status" value="1"/>
</dbReference>
<proteinExistence type="predicted"/>
<dbReference type="RefSeq" id="WP_127095938.1">
    <property type="nucleotide sequence ID" value="NZ_CP031423.1"/>
</dbReference>
<organism evidence="1 2">
    <name type="scientific">Microbacterium lemovicicum</name>
    <dbReference type="NCBI Taxonomy" id="1072463"/>
    <lineage>
        <taxon>Bacteria</taxon>
        <taxon>Bacillati</taxon>
        <taxon>Actinomycetota</taxon>
        <taxon>Actinomycetes</taxon>
        <taxon>Micrococcales</taxon>
        <taxon>Microbacteriaceae</taxon>
        <taxon>Microbacterium</taxon>
    </lineage>
</organism>
<evidence type="ECO:0000313" key="2">
    <source>
        <dbReference type="Proteomes" id="UP000276888"/>
    </source>
</evidence>
<gene>
    <name evidence="1" type="ORF">CVS47_02011</name>
</gene>
<sequence>MTPPTDVLDELAGVRADGTIDVLRRRRPVTREQLQASHDALFEPVDDTHLAVAERALVAAFATRLTADDATAAWHARHAVEVAGAERAAIVLAEAAGAAASGPYGAYREEGLREESTDGPRYRPSAEVAEQLGERLAAALVHAHLLTFRPREADDTALAELRSAGWSVDGIVTLSQLIAFLAFQQRVAHGLRVLADTDRQDAA</sequence>
<dbReference type="InterPro" id="IPR023982">
    <property type="entry name" value="CHP04029_CMD-like"/>
</dbReference>
<dbReference type="Gene3D" id="1.20.1290.10">
    <property type="entry name" value="AhpD-like"/>
    <property type="match status" value="1"/>
</dbReference>
<dbReference type="AlphaFoldDB" id="A0A3S9WBD4"/>
<accession>A0A3S9WBD4</accession>
<name>A0A3S9WBD4_9MICO</name>